<proteinExistence type="predicted"/>
<accession>A0A9P4N6W7</accession>
<evidence type="ECO:0000313" key="1">
    <source>
        <dbReference type="EMBL" id="KAF2268947.1"/>
    </source>
</evidence>
<gene>
    <name evidence="1" type="ORF">CC78DRAFT_575491</name>
</gene>
<sequence>MCKEARAAVWASVAGAFLEGLNVGSMQGRAEQTTSCPKARANRGLLTQVDATAYNGNWVPAYPLGDLLKDERAAALAGSTKYIHYLGQVYIQEPLLRPAPTTWLREASTPFQGYSAPPINTPASSLVPPPPTSCHWRSATAPAAYSAYILRTPTRTFRRPPTIKAVPRGLGVPCIPGVDNSYIIRHSRIACAYILTTSRCVSWPRHQTLEQFAKYSTEASGQLLPLHIYFSTLAHT</sequence>
<organism evidence="1 2">
    <name type="scientific">Lojkania enalia</name>
    <dbReference type="NCBI Taxonomy" id="147567"/>
    <lineage>
        <taxon>Eukaryota</taxon>
        <taxon>Fungi</taxon>
        <taxon>Dikarya</taxon>
        <taxon>Ascomycota</taxon>
        <taxon>Pezizomycotina</taxon>
        <taxon>Dothideomycetes</taxon>
        <taxon>Pleosporomycetidae</taxon>
        <taxon>Pleosporales</taxon>
        <taxon>Pleosporales incertae sedis</taxon>
        <taxon>Lojkania</taxon>
    </lineage>
</organism>
<keyword evidence="2" id="KW-1185">Reference proteome</keyword>
<evidence type="ECO:0000313" key="2">
    <source>
        <dbReference type="Proteomes" id="UP000800093"/>
    </source>
</evidence>
<dbReference type="AlphaFoldDB" id="A0A9P4N6W7"/>
<dbReference type="Proteomes" id="UP000800093">
    <property type="component" value="Unassembled WGS sequence"/>
</dbReference>
<comment type="caution">
    <text evidence="1">The sequence shown here is derived from an EMBL/GenBank/DDBJ whole genome shotgun (WGS) entry which is preliminary data.</text>
</comment>
<name>A0A9P4N6W7_9PLEO</name>
<reference evidence="2" key="1">
    <citation type="journal article" date="2020" name="Stud. Mycol.">
        <title>101 Dothideomycetes genomes: A test case for predicting lifestyles and emergence of pathogens.</title>
        <authorList>
            <person name="Haridas S."/>
            <person name="Albert R."/>
            <person name="Binder M."/>
            <person name="Bloem J."/>
            <person name="LaButti K."/>
            <person name="Salamov A."/>
            <person name="Andreopoulos B."/>
            <person name="Baker S."/>
            <person name="Barry K."/>
            <person name="Bills G."/>
            <person name="Bluhm B."/>
            <person name="Cannon C."/>
            <person name="Castanera R."/>
            <person name="Culley D."/>
            <person name="Daum C."/>
            <person name="Ezra D."/>
            <person name="Gonzalez J."/>
            <person name="Henrissat B."/>
            <person name="Kuo A."/>
            <person name="Liang C."/>
            <person name="Lipzen A."/>
            <person name="Lutzoni F."/>
            <person name="Magnuson J."/>
            <person name="Mondo S."/>
            <person name="Nolan M."/>
            <person name="Ohm R."/>
            <person name="Pangilinan J."/>
            <person name="Park H.-J."/>
            <person name="Ramirez L."/>
            <person name="Alfaro M."/>
            <person name="Sun H."/>
            <person name="Tritt A."/>
            <person name="Yoshinaga Y."/>
            <person name="Zwiers L.-H."/>
            <person name="Turgeon B."/>
            <person name="Goodwin S."/>
            <person name="Spatafora J."/>
            <person name="Crous P."/>
            <person name="Grigoriev I."/>
        </authorList>
    </citation>
    <scope>NUCLEOTIDE SEQUENCE [LARGE SCALE GENOMIC DNA]</scope>
    <source>
        <strain evidence="2">CBS 304.66</strain>
    </source>
</reference>
<protein>
    <submittedName>
        <fullName evidence="1">Uncharacterized protein</fullName>
    </submittedName>
</protein>
<dbReference type="EMBL" id="ML986584">
    <property type="protein sequence ID" value="KAF2268947.1"/>
    <property type="molecule type" value="Genomic_DNA"/>
</dbReference>